<gene>
    <name evidence="1" type="ORF">KP79_PYT03877</name>
</gene>
<dbReference type="Proteomes" id="UP000242188">
    <property type="component" value="Unassembled WGS sequence"/>
</dbReference>
<organism evidence="1 2">
    <name type="scientific">Mizuhopecten yessoensis</name>
    <name type="common">Japanese scallop</name>
    <name type="synonym">Patinopecten yessoensis</name>
    <dbReference type="NCBI Taxonomy" id="6573"/>
    <lineage>
        <taxon>Eukaryota</taxon>
        <taxon>Metazoa</taxon>
        <taxon>Spiralia</taxon>
        <taxon>Lophotrochozoa</taxon>
        <taxon>Mollusca</taxon>
        <taxon>Bivalvia</taxon>
        <taxon>Autobranchia</taxon>
        <taxon>Pteriomorphia</taxon>
        <taxon>Pectinida</taxon>
        <taxon>Pectinoidea</taxon>
        <taxon>Pectinidae</taxon>
        <taxon>Mizuhopecten</taxon>
    </lineage>
</organism>
<accession>A0A210R1P5</accession>
<name>A0A210R1P5_MIZYE</name>
<dbReference type="AlphaFoldDB" id="A0A210R1P5"/>
<dbReference type="EMBL" id="NEDP02000837">
    <property type="protein sequence ID" value="OWF54919.1"/>
    <property type="molecule type" value="Genomic_DNA"/>
</dbReference>
<comment type="caution">
    <text evidence="1">The sequence shown here is derived from an EMBL/GenBank/DDBJ whole genome shotgun (WGS) entry which is preliminary data.</text>
</comment>
<keyword evidence="2" id="KW-1185">Reference proteome</keyword>
<reference evidence="1 2" key="1">
    <citation type="journal article" date="2017" name="Nat. Ecol. Evol.">
        <title>Scallop genome provides insights into evolution of bilaterian karyotype and development.</title>
        <authorList>
            <person name="Wang S."/>
            <person name="Zhang J."/>
            <person name="Jiao W."/>
            <person name="Li J."/>
            <person name="Xun X."/>
            <person name="Sun Y."/>
            <person name="Guo X."/>
            <person name="Huan P."/>
            <person name="Dong B."/>
            <person name="Zhang L."/>
            <person name="Hu X."/>
            <person name="Sun X."/>
            <person name="Wang J."/>
            <person name="Zhao C."/>
            <person name="Wang Y."/>
            <person name="Wang D."/>
            <person name="Huang X."/>
            <person name="Wang R."/>
            <person name="Lv J."/>
            <person name="Li Y."/>
            <person name="Zhang Z."/>
            <person name="Liu B."/>
            <person name="Lu W."/>
            <person name="Hui Y."/>
            <person name="Liang J."/>
            <person name="Zhou Z."/>
            <person name="Hou R."/>
            <person name="Li X."/>
            <person name="Liu Y."/>
            <person name="Li H."/>
            <person name="Ning X."/>
            <person name="Lin Y."/>
            <person name="Zhao L."/>
            <person name="Xing Q."/>
            <person name="Dou J."/>
            <person name="Li Y."/>
            <person name="Mao J."/>
            <person name="Guo H."/>
            <person name="Dou H."/>
            <person name="Li T."/>
            <person name="Mu C."/>
            <person name="Jiang W."/>
            <person name="Fu Q."/>
            <person name="Fu X."/>
            <person name="Miao Y."/>
            <person name="Liu J."/>
            <person name="Yu Q."/>
            <person name="Li R."/>
            <person name="Liao H."/>
            <person name="Li X."/>
            <person name="Kong Y."/>
            <person name="Jiang Z."/>
            <person name="Chourrout D."/>
            <person name="Li R."/>
            <person name="Bao Z."/>
        </authorList>
    </citation>
    <scope>NUCLEOTIDE SEQUENCE [LARGE SCALE GENOMIC DNA]</scope>
    <source>
        <strain evidence="1 2">PY_sf001</strain>
    </source>
</reference>
<evidence type="ECO:0000313" key="2">
    <source>
        <dbReference type="Proteomes" id="UP000242188"/>
    </source>
</evidence>
<sequence length="91" mass="10512">MNKTPNYFDSSYFIHQRYEDTSLMIFQQQQRKKKDLSFATSTKRPLSVEVDSSNHVEFGNYGNRGVVARQEGINHMKMDSSRVQSSVCSIV</sequence>
<proteinExistence type="predicted"/>
<evidence type="ECO:0000313" key="1">
    <source>
        <dbReference type="EMBL" id="OWF54919.1"/>
    </source>
</evidence>
<protein>
    <submittedName>
        <fullName evidence="1">Uncharacterized protein</fullName>
    </submittedName>
</protein>